<feature type="transmembrane region" description="Helical" evidence="1">
    <location>
        <begin position="15"/>
        <end position="38"/>
    </location>
</feature>
<keyword evidence="2" id="KW-1185">Reference proteome</keyword>
<dbReference type="AlphaFoldDB" id="A0A7E5A1V8"/>
<organism evidence="2 3">
    <name type="scientific">Panagrellus redivivus</name>
    <name type="common">Microworm</name>
    <dbReference type="NCBI Taxonomy" id="6233"/>
    <lineage>
        <taxon>Eukaryota</taxon>
        <taxon>Metazoa</taxon>
        <taxon>Ecdysozoa</taxon>
        <taxon>Nematoda</taxon>
        <taxon>Chromadorea</taxon>
        <taxon>Rhabditida</taxon>
        <taxon>Tylenchina</taxon>
        <taxon>Panagrolaimomorpha</taxon>
        <taxon>Panagrolaimoidea</taxon>
        <taxon>Panagrolaimidae</taxon>
        <taxon>Panagrellus</taxon>
    </lineage>
</organism>
<sequence length="88" mass="9764">MTDRYDKSKAIVTAFFSRAVLSGWLTALFAIVSWTGALNRRTNSHPTKQTGAKNIDCFNEFNDHASGKHLDYVNVRGNGTSVSKLNDK</sequence>
<reference evidence="2" key="1">
    <citation type="journal article" date="2013" name="Genetics">
        <title>The draft genome and transcriptome of Panagrellus redivivus are shaped by the harsh demands of a free-living lifestyle.</title>
        <authorList>
            <person name="Srinivasan J."/>
            <person name="Dillman A.R."/>
            <person name="Macchietto M.G."/>
            <person name="Heikkinen L."/>
            <person name="Lakso M."/>
            <person name="Fracchia K.M."/>
            <person name="Antoshechkin I."/>
            <person name="Mortazavi A."/>
            <person name="Wong G."/>
            <person name="Sternberg P.W."/>
        </authorList>
    </citation>
    <scope>NUCLEOTIDE SEQUENCE [LARGE SCALE GENOMIC DNA]</scope>
    <source>
        <strain evidence="2">MT8872</strain>
    </source>
</reference>
<evidence type="ECO:0000313" key="3">
    <source>
        <dbReference type="WBParaSite" id="Pan_g8724.t1"/>
    </source>
</evidence>
<dbReference type="Proteomes" id="UP000492821">
    <property type="component" value="Unassembled WGS sequence"/>
</dbReference>
<evidence type="ECO:0000313" key="2">
    <source>
        <dbReference type="Proteomes" id="UP000492821"/>
    </source>
</evidence>
<evidence type="ECO:0000256" key="1">
    <source>
        <dbReference type="SAM" id="Phobius"/>
    </source>
</evidence>
<dbReference type="WBParaSite" id="Pan_g8724.t1">
    <property type="protein sequence ID" value="Pan_g8724.t1"/>
    <property type="gene ID" value="Pan_g8724"/>
</dbReference>
<protein>
    <submittedName>
        <fullName evidence="3">Conjugal transfer protein TraG</fullName>
    </submittedName>
</protein>
<keyword evidence="1" id="KW-0812">Transmembrane</keyword>
<proteinExistence type="predicted"/>
<accession>A0A7E5A1V8</accession>
<reference evidence="3" key="2">
    <citation type="submission" date="2020-10" db="UniProtKB">
        <authorList>
            <consortium name="WormBaseParasite"/>
        </authorList>
    </citation>
    <scope>IDENTIFICATION</scope>
</reference>
<name>A0A7E5A1V8_PANRE</name>
<keyword evidence="1" id="KW-1133">Transmembrane helix</keyword>
<keyword evidence="1" id="KW-0472">Membrane</keyword>